<protein>
    <submittedName>
        <fullName evidence="2">Plasmid stabilization system protein ParE</fullName>
    </submittedName>
</protein>
<keyword evidence="1" id="KW-1277">Toxin-antitoxin system</keyword>
<gene>
    <name evidence="2" type="ORF">SAMN05444483_10254</name>
</gene>
<accession>A0A1M5DPC8</accession>
<dbReference type="Pfam" id="PF05016">
    <property type="entry name" value="ParE_toxin"/>
    <property type="match status" value="1"/>
</dbReference>
<dbReference type="Proteomes" id="UP000183945">
    <property type="component" value="Unassembled WGS sequence"/>
</dbReference>
<evidence type="ECO:0000256" key="1">
    <source>
        <dbReference type="ARBA" id="ARBA00022649"/>
    </source>
</evidence>
<name>A0A1M5DPC8_SALEC</name>
<organism evidence="2 3">
    <name type="scientific">Salegentibacter echinorum</name>
    <dbReference type="NCBI Taxonomy" id="1073325"/>
    <lineage>
        <taxon>Bacteria</taxon>
        <taxon>Pseudomonadati</taxon>
        <taxon>Bacteroidota</taxon>
        <taxon>Flavobacteriia</taxon>
        <taxon>Flavobacteriales</taxon>
        <taxon>Flavobacteriaceae</taxon>
        <taxon>Salegentibacter</taxon>
    </lineage>
</organism>
<dbReference type="InterPro" id="IPR007712">
    <property type="entry name" value="RelE/ParE_toxin"/>
</dbReference>
<dbReference type="Gene3D" id="3.30.2310.20">
    <property type="entry name" value="RelE-like"/>
    <property type="match status" value="1"/>
</dbReference>
<evidence type="ECO:0000313" key="3">
    <source>
        <dbReference type="Proteomes" id="UP000183945"/>
    </source>
</evidence>
<proteinExistence type="predicted"/>
<dbReference type="STRING" id="1073325.SAMN05444483_10254"/>
<evidence type="ECO:0000313" key="2">
    <source>
        <dbReference type="EMBL" id="SHF68833.1"/>
    </source>
</evidence>
<dbReference type="InterPro" id="IPR035093">
    <property type="entry name" value="RelE/ParE_toxin_dom_sf"/>
</dbReference>
<sequence length="98" mass="11822">MKKNMDYSIKIYPSARTDLNNAINYYKNKQFGLEKRFLSDFEKLLNRIQSNPYIFRLENKYRNALLDIFPYLVIFEINDQEIIILAVFNTHQNPNKKP</sequence>
<keyword evidence="3" id="KW-1185">Reference proteome</keyword>
<dbReference type="AlphaFoldDB" id="A0A1M5DPC8"/>
<reference evidence="3" key="1">
    <citation type="submission" date="2016-11" db="EMBL/GenBank/DDBJ databases">
        <authorList>
            <person name="Varghese N."/>
            <person name="Submissions S."/>
        </authorList>
    </citation>
    <scope>NUCLEOTIDE SEQUENCE [LARGE SCALE GENOMIC DNA]</scope>
    <source>
        <strain evidence="3">DSM 24579</strain>
    </source>
</reference>
<dbReference type="EMBL" id="FQVT01000002">
    <property type="protein sequence ID" value="SHF68833.1"/>
    <property type="molecule type" value="Genomic_DNA"/>
</dbReference>